<keyword evidence="2" id="KW-0732">Signal</keyword>
<comment type="caution">
    <text evidence="1">Lacks conserved residue(s) required for the propagation of feature annotation.</text>
</comment>
<sequence>MNSTVKVLLLIVYVLMYASIVHCASVSKNSIKENQTDVHSIHSNYKLVCEICGQHQTCYFEAGEKKCKCNEGYADDEGTCKQVCMEDSECQNGGSCLNKGDHKFCKCKDGVIGDKCEDIVDCLTGIYKDCTGENGKCTYNVNELKAECTCTEDKKLHDKEHICKVCEICGQHQTCYFEAGQKKCKCNEGYADDEGTCKLCQCGDNEDCSFEGGEKICSCKPGYLKDAGICKICQCGDNEDCSFEGGEKICSCKPGYLKDAGICKICLCGGNENCSFRDGEKIRSCKTGYAKEYEICKSK</sequence>
<evidence type="ECO:0000313" key="4">
    <source>
        <dbReference type="EMBL" id="GIY74101.1"/>
    </source>
</evidence>
<dbReference type="PROSITE" id="PS50026">
    <property type="entry name" value="EGF_3"/>
    <property type="match status" value="1"/>
</dbReference>
<evidence type="ECO:0000259" key="3">
    <source>
        <dbReference type="PROSITE" id="PS50026"/>
    </source>
</evidence>
<dbReference type="EMBL" id="BPLQ01013698">
    <property type="protein sequence ID" value="GIY74101.1"/>
    <property type="molecule type" value="Genomic_DNA"/>
</dbReference>
<feature type="signal peptide" evidence="2">
    <location>
        <begin position="1"/>
        <end position="23"/>
    </location>
</feature>
<feature type="domain" description="EGF-like" evidence="3">
    <location>
        <begin position="81"/>
        <end position="117"/>
    </location>
</feature>
<evidence type="ECO:0000256" key="1">
    <source>
        <dbReference type="PROSITE-ProRule" id="PRU00076"/>
    </source>
</evidence>
<evidence type="ECO:0000313" key="5">
    <source>
        <dbReference type="Proteomes" id="UP001054837"/>
    </source>
</evidence>
<dbReference type="AlphaFoldDB" id="A0AAV4VWE6"/>
<gene>
    <name evidence="4" type="primary">AVEN_178226_1</name>
    <name evidence="4" type="ORF">CDAR_66232</name>
</gene>
<feature type="chain" id="PRO_5043652188" evidence="2">
    <location>
        <begin position="24"/>
        <end position="299"/>
    </location>
</feature>
<dbReference type="Proteomes" id="UP001054837">
    <property type="component" value="Unassembled WGS sequence"/>
</dbReference>
<keyword evidence="1" id="KW-0245">EGF-like domain</keyword>
<dbReference type="PROSITE" id="PS00022">
    <property type="entry name" value="EGF_1"/>
    <property type="match status" value="1"/>
</dbReference>
<protein>
    <submittedName>
        <fullName evidence="4">EGF-like domain-containing protein</fullName>
    </submittedName>
</protein>
<reference evidence="4 5" key="1">
    <citation type="submission" date="2021-06" db="EMBL/GenBank/DDBJ databases">
        <title>Caerostris darwini draft genome.</title>
        <authorList>
            <person name="Kono N."/>
            <person name="Arakawa K."/>
        </authorList>
    </citation>
    <scope>NUCLEOTIDE SEQUENCE [LARGE SCALE GENOMIC DNA]</scope>
</reference>
<dbReference type="Gene3D" id="2.10.25.10">
    <property type="entry name" value="Laminin"/>
    <property type="match status" value="1"/>
</dbReference>
<accession>A0AAV4VWE6</accession>
<keyword evidence="5" id="KW-1185">Reference proteome</keyword>
<proteinExistence type="predicted"/>
<dbReference type="SMART" id="SM00181">
    <property type="entry name" value="EGF"/>
    <property type="match status" value="5"/>
</dbReference>
<dbReference type="InterPro" id="IPR000742">
    <property type="entry name" value="EGF"/>
</dbReference>
<feature type="disulfide bond" evidence="1">
    <location>
        <begin position="107"/>
        <end position="116"/>
    </location>
</feature>
<organism evidence="4 5">
    <name type="scientific">Caerostris darwini</name>
    <dbReference type="NCBI Taxonomy" id="1538125"/>
    <lineage>
        <taxon>Eukaryota</taxon>
        <taxon>Metazoa</taxon>
        <taxon>Ecdysozoa</taxon>
        <taxon>Arthropoda</taxon>
        <taxon>Chelicerata</taxon>
        <taxon>Arachnida</taxon>
        <taxon>Araneae</taxon>
        <taxon>Araneomorphae</taxon>
        <taxon>Entelegynae</taxon>
        <taxon>Araneoidea</taxon>
        <taxon>Araneidae</taxon>
        <taxon>Caerostris</taxon>
    </lineage>
</organism>
<evidence type="ECO:0000256" key="2">
    <source>
        <dbReference type="SAM" id="SignalP"/>
    </source>
</evidence>
<name>A0AAV4VWE6_9ARAC</name>
<comment type="caution">
    <text evidence="4">The sequence shown here is derived from an EMBL/GenBank/DDBJ whole genome shotgun (WGS) entry which is preliminary data.</text>
</comment>
<keyword evidence="1" id="KW-1015">Disulfide bond</keyword>